<feature type="non-terminal residue" evidence="2">
    <location>
        <position position="1"/>
    </location>
</feature>
<reference evidence="2" key="1">
    <citation type="submission" date="2023-10" db="EMBL/GenBank/DDBJ databases">
        <authorList>
            <person name="Chen Y."/>
            <person name="Shah S."/>
            <person name="Dougan E. K."/>
            <person name="Thang M."/>
            <person name="Chan C."/>
        </authorList>
    </citation>
    <scope>NUCLEOTIDE SEQUENCE [LARGE SCALE GENOMIC DNA]</scope>
</reference>
<comment type="caution">
    <text evidence="2">The sequence shown here is derived from an EMBL/GenBank/DDBJ whole genome shotgun (WGS) entry which is preliminary data.</text>
</comment>
<gene>
    <name evidence="2" type="ORF">PCOR1329_LOCUS40712</name>
</gene>
<evidence type="ECO:0000313" key="2">
    <source>
        <dbReference type="EMBL" id="CAK0847536.1"/>
    </source>
</evidence>
<dbReference type="EMBL" id="CAUYUJ010014907">
    <property type="protein sequence ID" value="CAK0847536.1"/>
    <property type="molecule type" value="Genomic_DNA"/>
</dbReference>
<protein>
    <submittedName>
        <fullName evidence="2">Uncharacterized protein</fullName>
    </submittedName>
</protein>
<name>A0ABN9TNR3_9DINO</name>
<feature type="compositionally biased region" description="Polar residues" evidence="1">
    <location>
        <begin position="311"/>
        <end position="328"/>
    </location>
</feature>
<dbReference type="Proteomes" id="UP001189429">
    <property type="component" value="Unassembled WGS sequence"/>
</dbReference>
<sequence length="376" mass="41788">DLATESGFKQCLHTSMRLKSGGVLWFPPPYCGTPVEDTIENVPEAKREEYIDIAKKVCFLSMVAVRRQVTIIVEAALESWFWKCPLWQNMARSHGMYCSDLVWCAYSDDEPYNTFQHHVRLMGTEWWVGVLGSKCEHGEGVHPRRRLVWLNEIYPPKLADRIVETYDMFARTEVPDPGPVPYHEASSDDFSLGMKLLETGRPRKLARMDSAVSAVSEKLSAPLTGLSDSDEEPDKSDGMTELEQKAFFMTSTPKRDQHGKFTQESMDQFTEEQKAIQAALEQEAADRELAVRMQQQEVREVVKAELERSEASGSSGNRGLPSNATIARSATALDVEGAPVEVVDSPDGATPERGRPCPVPAFRDPSPSSSSSSGPA</sequence>
<feature type="compositionally biased region" description="Low complexity" evidence="1">
    <location>
        <begin position="365"/>
        <end position="376"/>
    </location>
</feature>
<keyword evidence="3" id="KW-1185">Reference proteome</keyword>
<proteinExistence type="predicted"/>
<organism evidence="2 3">
    <name type="scientific">Prorocentrum cordatum</name>
    <dbReference type="NCBI Taxonomy" id="2364126"/>
    <lineage>
        <taxon>Eukaryota</taxon>
        <taxon>Sar</taxon>
        <taxon>Alveolata</taxon>
        <taxon>Dinophyceae</taxon>
        <taxon>Prorocentrales</taxon>
        <taxon>Prorocentraceae</taxon>
        <taxon>Prorocentrum</taxon>
    </lineage>
</organism>
<feature type="region of interest" description="Disordered" evidence="1">
    <location>
        <begin position="304"/>
        <end position="376"/>
    </location>
</feature>
<evidence type="ECO:0000313" key="3">
    <source>
        <dbReference type="Proteomes" id="UP001189429"/>
    </source>
</evidence>
<accession>A0ABN9TNR3</accession>
<evidence type="ECO:0000256" key="1">
    <source>
        <dbReference type="SAM" id="MobiDB-lite"/>
    </source>
</evidence>